<evidence type="ECO:0000256" key="4">
    <source>
        <dbReference type="ARBA" id="ARBA00022692"/>
    </source>
</evidence>
<keyword evidence="6 7" id="KW-0472">Membrane</keyword>
<accession>A0AAW4G9Z2</accession>
<gene>
    <name evidence="9" type="ORF">JTZ10_21820</name>
</gene>
<reference evidence="9" key="1">
    <citation type="submission" date="2021-02" db="EMBL/GenBank/DDBJ databases">
        <title>Taxonomy, biology and ecology of Rhodococcus bacteria occurring in California pistachio and other woody hosts as revealed by genome sequence analyses.</title>
        <authorList>
            <person name="Riely B."/>
            <person name="Gai Y."/>
        </authorList>
    </citation>
    <scope>NUCLEOTIDE SEQUENCE</scope>
    <source>
        <strain evidence="9">BP-295</strain>
    </source>
</reference>
<dbReference type="GO" id="GO:0009246">
    <property type="term" value="P:enterobacterial common antigen biosynthetic process"/>
    <property type="evidence" value="ECO:0007669"/>
    <property type="project" value="TreeGrafter"/>
</dbReference>
<proteinExistence type="inferred from homology"/>
<comment type="caution">
    <text evidence="9">The sequence shown here is derived from an EMBL/GenBank/DDBJ whole genome shotgun (WGS) entry which is preliminary data.</text>
</comment>
<evidence type="ECO:0000256" key="3">
    <source>
        <dbReference type="ARBA" id="ARBA00022475"/>
    </source>
</evidence>
<dbReference type="PANTHER" id="PTHR40074:SF2">
    <property type="entry name" value="O-ACETYLTRANSFERASE WECH"/>
    <property type="match status" value="1"/>
</dbReference>
<keyword evidence="5 7" id="KW-1133">Transmembrane helix</keyword>
<feature type="transmembrane region" description="Helical" evidence="7">
    <location>
        <begin position="189"/>
        <end position="210"/>
    </location>
</feature>
<evidence type="ECO:0000256" key="7">
    <source>
        <dbReference type="SAM" id="Phobius"/>
    </source>
</evidence>
<dbReference type="Pfam" id="PF01757">
    <property type="entry name" value="Acyl_transf_3"/>
    <property type="match status" value="1"/>
</dbReference>
<feature type="transmembrane region" description="Helical" evidence="7">
    <location>
        <begin position="138"/>
        <end position="154"/>
    </location>
</feature>
<dbReference type="InterPro" id="IPR002656">
    <property type="entry name" value="Acyl_transf_3_dom"/>
</dbReference>
<dbReference type="PANTHER" id="PTHR40074">
    <property type="entry name" value="O-ACETYLTRANSFERASE WECH"/>
    <property type="match status" value="1"/>
</dbReference>
<dbReference type="GO" id="GO:0016413">
    <property type="term" value="F:O-acetyltransferase activity"/>
    <property type="evidence" value="ECO:0007669"/>
    <property type="project" value="TreeGrafter"/>
</dbReference>
<organism evidence="9 10">
    <name type="scientific">Gordonia rubripertincta</name>
    <name type="common">Rhodococcus corallinus</name>
    <dbReference type="NCBI Taxonomy" id="36822"/>
    <lineage>
        <taxon>Bacteria</taxon>
        <taxon>Bacillati</taxon>
        <taxon>Actinomycetota</taxon>
        <taxon>Actinomycetes</taxon>
        <taxon>Mycobacteriales</taxon>
        <taxon>Gordoniaceae</taxon>
        <taxon>Gordonia</taxon>
    </lineage>
</organism>
<protein>
    <submittedName>
        <fullName evidence="9">Acyltransferase</fullName>
    </submittedName>
</protein>
<keyword evidence="3" id="KW-1003">Cell membrane</keyword>
<evidence type="ECO:0000256" key="1">
    <source>
        <dbReference type="ARBA" id="ARBA00004651"/>
    </source>
</evidence>
<comment type="similarity">
    <text evidence="2">Belongs to the acyltransferase 3 family.</text>
</comment>
<feature type="transmembrane region" description="Helical" evidence="7">
    <location>
        <begin position="216"/>
        <end position="235"/>
    </location>
</feature>
<evidence type="ECO:0000256" key="5">
    <source>
        <dbReference type="ARBA" id="ARBA00022989"/>
    </source>
</evidence>
<dbReference type="AlphaFoldDB" id="A0AAW4G9Z2"/>
<evidence type="ECO:0000313" key="9">
    <source>
        <dbReference type="EMBL" id="MBM7280387.1"/>
    </source>
</evidence>
<evidence type="ECO:0000259" key="8">
    <source>
        <dbReference type="Pfam" id="PF01757"/>
    </source>
</evidence>
<keyword evidence="9" id="KW-0012">Acyltransferase</keyword>
<feature type="transmembrane region" description="Helical" evidence="7">
    <location>
        <begin position="255"/>
        <end position="276"/>
    </location>
</feature>
<evidence type="ECO:0000256" key="2">
    <source>
        <dbReference type="ARBA" id="ARBA00007400"/>
    </source>
</evidence>
<dbReference type="EMBL" id="JAFFGU010000019">
    <property type="protein sequence ID" value="MBM7280387.1"/>
    <property type="molecule type" value="Genomic_DNA"/>
</dbReference>
<dbReference type="GO" id="GO:0005886">
    <property type="term" value="C:plasma membrane"/>
    <property type="evidence" value="ECO:0007669"/>
    <property type="project" value="UniProtKB-SubCell"/>
</dbReference>
<keyword evidence="9" id="KW-0808">Transferase</keyword>
<comment type="subcellular location">
    <subcellularLocation>
        <location evidence="1">Cell membrane</location>
        <topology evidence="1">Multi-pass membrane protein</topology>
    </subcellularLocation>
</comment>
<feature type="transmembrane region" description="Helical" evidence="7">
    <location>
        <begin position="105"/>
        <end position="126"/>
    </location>
</feature>
<keyword evidence="4 7" id="KW-0812">Transmembrane</keyword>
<feature type="transmembrane region" description="Helical" evidence="7">
    <location>
        <begin position="282"/>
        <end position="302"/>
    </location>
</feature>
<name>A0AAW4G9Z2_GORRU</name>
<feature type="transmembrane region" description="Helical" evidence="7">
    <location>
        <begin position="160"/>
        <end position="177"/>
    </location>
</feature>
<dbReference type="Proteomes" id="UP001195196">
    <property type="component" value="Unassembled WGS sequence"/>
</dbReference>
<feature type="transmembrane region" description="Helical" evidence="7">
    <location>
        <begin position="75"/>
        <end position="93"/>
    </location>
</feature>
<evidence type="ECO:0000313" key="10">
    <source>
        <dbReference type="Proteomes" id="UP001195196"/>
    </source>
</evidence>
<evidence type="ECO:0000256" key="6">
    <source>
        <dbReference type="ARBA" id="ARBA00023136"/>
    </source>
</evidence>
<dbReference type="RefSeq" id="WP_204718949.1">
    <property type="nucleotide sequence ID" value="NZ_JAFFGU010000019.1"/>
</dbReference>
<feature type="domain" description="Acyltransferase 3" evidence="8">
    <location>
        <begin position="1"/>
        <end position="301"/>
    </location>
</feature>
<sequence length="337" mass="37437">MDIVRGEMILLVVLYHATTRVTRYDPDALPWLTDFNNFFEPFRMPTLVFLSGMLLSRSLAKPRSVYVTGKLRNLLWPYVVWSVVFILLLAATGSGKDENSLAGQLLGIATGTATYLWFLSFLFVFYMISLFLPQKARLVLIPVLLIAAAPFNYIDGFYQLYKFLFMLAFFWAGDAAVNARLFDRAWARSWWAVTVAALIALGAGISAIMLGTQVRYMAIYCLPVAAGILVIVRAAQAIDGTKVAAVFSAVGRETIVYYTSHYTIIAVTYYLLARVLPIEQPVVLFLGGLVTALVGGWVLVWLRRRSSVVAALFVFPTLSRRRPASAHPADDVAATRP</sequence>